<evidence type="ECO:0000313" key="11">
    <source>
        <dbReference type="Proteomes" id="UP000569329"/>
    </source>
</evidence>
<dbReference type="CDD" id="cd05822">
    <property type="entry name" value="TLP_HIUase"/>
    <property type="match status" value="1"/>
</dbReference>
<dbReference type="GO" id="GO:0033971">
    <property type="term" value="F:hydroxyisourate hydrolase activity"/>
    <property type="evidence" value="ECO:0007669"/>
    <property type="project" value="UniProtKB-EC"/>
</dbReference>
<keyword evidence="5 8" id="KW-0659">Purine metabolism</keyword>
<comment type="catalytic activity">
    <reaction evidence="1 8">
        <text>5-hydroxyisourate + H2O = 5-hydroxy-2-oxo-4-ureido-2,5-dihydro-1H-imidazole-5-carboxylate + H(+)</text>
        <dbReference type="Rhea" id="RHEA:23736"/>
        <dbReference type="ChEBI" id="CHEBI:15377"/>
        <dbReference type="ChEBI" id="CHEBI:15378"/>
        <dbReference type="ChEBI" id="CHEBI:18072"/>
        <dbReference type="ChEBI" id="CHEBI:58639"/>
        <dbReference type="EC" id="3.5.2.17"/>
    </reaction>
</comment>
<dbReference type="SMART" id="SM00095">
    <property type="entry name" value="TR_THY"/>
    <property type="match status" value="1"/>
</dbReference>
<dbReference type="PRINTS" id="PR00189">
    <property type="entry name" value="TRNSTHYRETIN"/>
</dbReference>
<comment type="function">
    <text evidence="2">Catalyzes the hydrolysis of 5-hydroxyisourate (HIU) to 2-oxo-4-hydroxy-4-carboxy-5-ureidoimidazoline (OHCU).</text>
</comment>
<dbReference type="GO" id="GO:0006144">
    <property type="term" value="P:purine nucleobase metabolic process"/>
    <property type="evidence" value="ECO:0007669"/>
    <property type="project" value="UniProtKB-KW"/>
</dbReference>
<dbReference type="NCBIfam" id="TIGR02962">
    <property type="entry name" value="hdxy_isourate"/>
    <property type="match status" value="1"/>
</dbReference>
<dbReference type="InterPro" id="IPR023418">
    <property type="entry name" value="Thyroxine_BS"/>
</dbReference>
<dbReference type="InterPro" id="IPR023416">
    <property type="entry name" value="Transthyretin/HIU_hydrolase_d"/>
</dbReference>
<evidence type="ECO:0000256" key="6">
    <source>
        <dbReference type="ARBA" id="ARBA00022801"/>
    </source>
</evidence>
<evidence type="ECO:0000256" key="5">
    <source>
        <dbReference type="ARBA" id="ARBA00022631"/>
    </source>
</evidence>
<evidence type="ECO:0000256" key="8">
    <source>
        <dbReference type="RuleBase" id="RU361270"/>
    </source>
</evidence>
<dbReference type="EC" id="3.5.2.17" evidence="8"/>
<dbReference type="PANTHER" id="PTHR10395:SF7">
    <property type="entry name" value="5-HYDROXYISOURATE HYDROLASE"/>
    <property type="match status" value="1"/>
</dbReference>
<reference evidence="10 11" key="1">
    <citation type="submission" date="2020-07" db="EMBL/GenBank/DDBJ databases">
        <title>Sequencing the genomes of 1000 actinobacteria strains.</title>
        <authorList>
            <person name="Klenk H.-P."/>
        </authorList>
    </citation>
    <scope>NUCLEOTIDE SEQUENCE [LARGE SCALE GENOMIC DNA]</scope>
    <source>
        <strain evidence="10 11">DSM 45975</strain>
    </source>
</reference>
<comment type="caution">
    <text evidence="10">The sequence shown here is derived from an EMBL/GenBank/DDBJ whole genome shotgun (WGS) entry which is preliminary data.</text>
</comment>
<dbReference type="InterPro" id="IPR036817">
    <property type="entry name" value="Transthyretin/HIU_hydrolase_sf"/>
</dbReference>
<evidence type="ECO:0000256" key="4">
    <source>
        <dbReference type="ARBA" id="ARBA00011881"/>
    </source>
</evidence>
<keyword evidence="11" id="KW-1185">Reference proteome</keyword>
<gene>
    <name evidence="10" type="ORF">FHX42_004337</name>
</gene>
<dbReference type="Pfam" id="PF00576">
    <property type="entry name" value="Transthyretin"/>
    <property type="match status" value="1"/>
</dbReference>
<organism evidence="10 11">
    <name type="scientific">Halosaccharopolyspora lacisalsi</name>
    <dbReference type="NCBI Taxonomy" id="1000566"/>
    <lineage>
        <taxon>Bacteria</taxon>
        <taxon>Bacillati</taxon>
        <taxon>Actinomycetota</taxon>
        <taxon>Actinomycetes</taxon>
        <taxon>Pseudonocardiales</taxon>
        <taxon>Pseudonocardiaceae</taxon>
        <taxon>Halosaccharopolyspora</taxon>
    </lineage>
</organism>
<feature type="binding site" evidence="7">
    <location>
        <position position="50"/>
    </location>
    <ligand>
        <name>substrate</name>
    </ligand>
</feature>
<evidence type="ECO:0000256" key="1">
    <source>
        <dbReference type="ARBA" id="ARBA00001043"/>
    </source>
</evidence>
<evidence type="ECO:0000256" key="2">
    <source>
        <dbReference type="ARBA" id="ARBA00002704"/>
    </source>
</evidence>
<feature type="binding site" evidence="7">
    <location>
        <position position="113"/>
    </location>
    <ligand>
        <name>substrate</name>
    </ligand>
</feature>
<evidence type="ECO:0000256" key="7">
    <source>
        <dbReference type="PIRSR" id="PIRSR600895-51"/>
    </source>
</evidence>
<dbReference type="PROSITE" id="PS00768">
    <property type="entry name" value="TRANSTHYRETIN_1"/>
    <property type="match status" value="1"/>
</dbReference>
<dbReference type="AlphaFoldDB" id="A0A839E0Z5"/>
<feature type="domain" description="Transthyretin/hydroxyisourate hydrolase" evidence="9">
    <location>
        <begin position="4"/>
        <end position="115"/>
    </location>
</feature>
<dbReference type="EMBL" id="JACGWZ010000007">
    <property type="protein sequence ID" value="MBA8826953.1"/>
    <property type="molecule type" value="Genomic_DNA"/>
</dbReference>
<dbReference type="InterPro" id="IPR000895">
    <property type="entry name" value="Transthyretin/HIU_hydrolase"/>
</dbReference>
<dbReference type="PANTHER" id="PTHR10395">
    <property type="entry name" value="URICASE AND TRANSTHYRETIN-RELATED"/>
    <property type="match status" value="1"/>
</dbReference>
<evidence type="ECO:0000256" key="3">
    <source>
        <dbReference type="ARBA" id="ARBA00009850"/>
    </source>
</evidence>
<keyword evidence="6 8" id="KW-0378">Hydrolase</keyword>
<accession>A0A839E0Z5</accession>
<protein>
    <recommendedName>
        <fullName evidence="8">5-hydroxyisourate hydrolase</fullName>
        <shortName evidence="8">HIU hydrolase</shortName>
        <shortName evidence="8">HIUHase</shortName>
        <ecNumber evidence="8">3.5.2.17</ecNumber>
    </recommendedName>
</protein>
<dbReference type="Gene3D" id="2.60.40.180">
    <property type="entry name" value="Transthyretin/hydroxyisourate hydrolase domain"/>
    <property type="match status" value="1"/>
</dbReference>
<evidence type="ECO:0000259" key="9">
    <source>
        <dbReference type="SMART" id="SM00095"/>
    </source>
</evidence>
<evidence type="ECO:0000313" key="10">
    <source>
        <dbReference type="EMBL" id="MBA8826953.1"/>
    </source>
</evidence>
<proteinExistence type="inferred from homology"/>
<feature type="binding site" evidence="7">
    <location>
        <position position="12"/>
    </location>
    <ligand>
        <name>substrate</name>
    </ligand>
</feature>
<dbReference type="SUPFAM" id="SSF49472">
    <property type="entry name" value="Transthyretin (synonym: prealbumin)"/>
    <property type="match status" value="1"/>
</dbReference>
<sequence>MSTNTVSAVTTHVLDAARGLPASGVAVRLESVGESGPTKLAEAVTDGDGRAKQLGPERLEAGDYRLTFATGAYFEGLGTESFYPQVQITFRIGDPEQHHHVPLLLSPFSYSTYRGS</sequence>
<comment type="subunit">
    <text evidence="4 8">Homotetramer.</text>
</comment>
<dbReference type="InterPro" id="IPR014306">
    <property type="entry name" value="Hydroxyisourate_hydrolase"/>
</dbReference>
<dbReference type="Proteomes" id="UP000569329">
    <property type="component" value="Unassembled WGS sequence"/>
</dbReference>
<dbReference type="RefSeq" id="WP_182546166.1">
    <property type="nucleotide sequence ID" value="NZ_JACGWZ010000007.1"/>
</dbReference>
<comment type="similarity">
    <text evidence="3 8">Belongs to the transthyretin family. 5-hydroxyisourate hydrolase subfamily.</text>
</comment>
<name>A0A839E0Z5_9PSEU</name>